<accession>A0A6P8IYY0</accession>
<dbReference type="RefSeq" id="XP_031572379.1">
    <property type="nucleotide sequence ID" value="XM_031716519.1"/>
</dbReference>
<dbReference type="InParanoid" id="A0A6P8IYY0"/>
<evidence type="ECO:0000256" key="6">
    <source>
        <dbReference type="ARBA" id="ARBA00042810"/>
    </source>
</evidence>
<protein>
    <recommendedName>
        <fullName evidence="5">tRNA (cytosine(38)-C(5))-methyltransferase</fullName>
        <ecNumber evidence="4">2.1.1.204</ecNumber>
    </recommendedName>
    <alternativeName>
        <fullName evidence="6">DNA (cytosine-5)-methyltransferase-like protein 2</fullName>
    </alternativeName>
</protein>
<dbReference type="PROSITE" id="PS00095">
    <property type="entry name" value="C5_MTASE_2"/>
    <property type="match status" value="1"/>
</dbReference>
<feature type="active site" evidence="7">
    <location>
        <position position="89"/>
    </location>
</feature>
<dbReference type="PANTHER" id="PTHR46098:SF1">
    <property type="entry name" value="TRNA (CYTOSINE(38)-C(5))-METHYLTRANSFERASE"/>
    <property type="match status" value="1"/>
</dbReference>
<dbReference type="PRINTS" id="PR00105">
    <property type="entry name" value="C5METTRFRASE"/>
</dbReference>
<dbReference type="Proteomes" id="UP000515163">
    <property type="component" value="Unplaced"/>
</dbReference>
<dbReference type="NCBIfam" id="TIGR00675">
    <property type="entry name" value="dcm"/>
    <property type="match status" value="1"/>
</dbReference>
<evidence type="ECO:0000313" key="9">
    <source>
        <dbReference type="Proteomes" id="UP000515163"/>
    </source>
</evidence>
<comment type="similarity">
    <text evidence="7 8">Belongs to the class I-like SAM-binding methyltransferase superfamily. C5-methyltransferase family.</text>
</comment>
<dbReference type="Pfam" id="PF00145">
    <property type="entry name" value="DNA_methylase"/>
    <property type="match status" value="1"/>
</dbReference>
<dbReference type="GeneID" id="116306454"/>
<dbReference type="InterPro" id="IPR001525">
    <property type="entry name" value="C5_MeTfrase"/>
</dbReference>
<evidence type="ECO:0000256" key="1">
    <source>
        <dbReference type="ARBA" id="ARBA00022603"/>
    </source>
</evidence>
<dbReference type="InterPro" id="IPR031303">
    <property type="entry name" value="C5_meth_CS"/>
</dbReference>
<evidence type="ECO:0000256" key="5">
    <source>
        <dbReference type="ARBA" id="ARBA00039681"/>
    </source>
</evidence>
<dbReference type="SUPFAM" id="SSF53335">
    <property type="entry name" value="S-adenosyl-L-methionine-dependent methyltransferases"/>
    <property type="match status" value="1"/>
</dbReference>
<dbReference type="Gene3D" id="3.40.50.150">
    <property type="entry name" value="Vaccinia Virus protein VP39"/>
    <property type="match status" value="1"/>
</dbReference>
<sequence length="446" mass="50273">MAASSDFEKRDKVYRVLEFYSGIGGMHYAAKACGLKTNVVAAFEINTTANSVYKHNFPETSLCQRNIEGLSTSDLDKMNADVILMSPPCQPFTRVGLKGASSDPRCKSFLHILDLISKLSHPPDYILMENVKGFEESDTREQFINTLKEKDYTYQEFLLSPNQFGIPNSRLRYYMLAKRKPHQFYFSTQPEQVINQIPPVKNIKLSNGNHQSACSSCNNTTDVKHSNLCKDNSDSLSTSDNNHVPQSLENKQACTCPSSTVCKPDQSESTVLNQLGVNNRTEDNSRNEWTSSQNVDRKKLTLLEYLEKGESEECFSQFLLPEKVLSRFALVLDIVTPASTHSCCFTKAYGHYAEGTGSVLRTADIDDTAIFNEYRALGTEASDSQRAAVLSDLRLRYFTPREVANIMKFPKSFGFPQDISVKQRYRLLGNSLNVHVVTELLKCLFR</sequence>
<dbReference type="GO" id="GO:0032259">
    <property type="term" value="P:methylation"/>
    <property type="evidence" value="ECO:0007669"/>
    <property type="project" value="UniProtKB-KW"/>
</dbReference>
<name>A0A6P8IYY0_ACTTE</name>
<dbReference type="Gene3D" id="3.90.120.10">
    <property type="entry name" value="DNA Methylase, subunit A, domain 2"/>
    <property type="match status" value="1"/>
</dbReference>
<dbReference type="PANTHER" id="PTHR46098">
    <property type="entry name" value="TRNA (CYTOSINE(38)-C(5))-METHYLTRANSFERASE"/>
    <property type="match status" value="1"/>
</dbReference>
<dbReference type="AlphaFoldDB" id="A0A6P8IYY0"/>
<dbReference type="GO" id="GO:0008168">
    <property type="term" value="F:methyltransferase activity"/>
    <property type="evidence" value="ECO:0007669"/>
    <property type="project" value="UniProtKB-KW"/>
</dbReference>
<dbReference type="InterPro" id="IPR029063">
    <property type="entry name" value="SAM-dependent_MTases_sf"/>
</dbReference>
<keyword evidence="1 7" id="KW-0489">Methyltransferase</keyword>
<dbReference type="KEGG" id="aten:116306454"/>
<proteinExistence type="inferred from homology"/>
<evidence type="ECO:0000256" key="4">
    <source>
        <dbReference type="ARBA" id="ARBA00039081"/>
    </source>
</evidence>
<gene>
    <name evidence="10" type="primary">LOC116306454</name>
</gene>
<keyword evidence="3 7" id="KW-0949">S-adenosyl-L-methionine</keyword>
<dbReference type="OrthoDB" id="414133at2759"/>
<organism evidence="9 10">
    <name type="scientific">Actinia tenebrosa</name>
    <name type="common">Australian red waratah sea anemone</name>
    <dbReference type="NCBI Taxonomy" id="6105"/>
    <lineage>
        <taxon>Eukaryota</taxon>
        <taxon>Metazoa</taxon>
        <taxon>Cnidaria</taxon>
        <taxon>Anthozoa</taxon>
        <taxon>Hexacorallia</taxon>
        <taxon>Actiniaria</taxon>
        <taxon>Actiniidae</taxon>
        <taxon>Actinia</taxon>
    </lineage>
</organism>
<dbReference type="GO" id="GO:0005634">
    <property type="term" value="C:nucleus"/>
    <property type="evidence" value="ECO:0007669"/>
    <property type="project" value="TreeGrafter"/>
</dbReference>
<dbReference type="FunCoup" id="A0A6P8IYY0">
    <property type="interactions" value="2447"/>
</dbReference>
<evidence type="ECO:0000313" key="10">
    <source>
        <dbReference type="RefSeq" id="XP_031572379.1"/>
    </source>
</evidence>
<dbReference type="EC" id="2.1.1.204" evidence="4"/>
<evidence type="ECO:0000256" key="3">
    <source>
        <dbReference type="ARBA" id="ARBA00022691"/>
    </source>
</evidence>
<dbReference type="PROSITE" id="PS51679">
    <property type="entry name" value="SAM_MT_C5"/>
    <property type="match status" value="1"/>
</dbReference>
<evidence type="ECO:0000256" key="7">
    <source>
        <dbReference type="PROSITE-ProRule" id="PRU01016"/>
    </source>
</evidence>
<reference evidence="10" key="1">
    <citation type="submission" date="2025-08" db="UniProtKB">
        <authorList>
            <consortium name="RefSeq"/>
        </authorList>
    </citation>
    <scope>IDENTIFICATION</scope>
    <source>
        <tissue evidence="10">Tentacle</tissue>
    </source>
</reference>
<evidence type="ECO:0000256" key="8">
    <source>
        <dbReference type="RuleBase" id="RU000416"/>
    </source>
</evidence>
<keyword evidence="9" id="KW-1185">Reference proteome</keyword>
<evidence type="ECO:0000256" key="2">
    <source>
        <dbReference type="ARBA" id="ARBA00022679"/>
    </source>
</evidence>
<keyword evidence="2 7" id="KW-0808">Transferase</keyword>
<dbReference type="InterPro" id="IPR050750">
    <property type="entry name" value="C5-MTase"/>
</dbReference>